<keyword evidence="5" id="KW-1185">Reference proteome</keyword>
<dbReference type="EMBL" id="JABAYA010000079">
    <property type="protein sequence ID" value="KAF7726424.1"/>
    <property type="molecule type" value="Genomic_DNA"/>
</dbReference>
<keyword evidence="1" id="KW-0479">Metal-binding</keyword>
<organism evidence="4 5">
    <name type="scientific">Apophysomyces ossiformis</name>
    <dbReference type="NCBI Taxonomy" id="679940"/>
    <lineage>
        <taxon>Eukaryota</taxon>
        <taxon>Fungi</taxon>
        <taxon>Fungi incertae sedis</taxon>
        <taxon>Mucoromycota</taxon>
        <taxon>Mucoromycotina</taxon>
        <taxon>Mucoromycetes</taxon>
        <taxon>Mucorales</taxon>
        <taxon>Mucorineae</taxon>
        <taxon>Mucoraceae</taxon>
        <taxon>Apophysomyces</taxon>
    </lineage>
</organism>
<name>A0A8H7BN24_9FUNG</name>
<keyword evidence="2" id="KW-0106">Calcium</keyword>
<sequence length="108" mass="12344">MLNWENHLVSELWLDSKYKQRTSELSNTNDPVWNETFTFPIAQGSSAHKLYLKVLDKDLIGSDKIGEAKIDFSEVYQGNPIDTWVKLPAKLGLSSHGEVHVYIHFQPS</sequence>
<dbReference type="SUPFAM" id="SSF49562">
    <property type="entry name" value="C2 domain (Calcium/lipid-binding domain, CaLB)"/>
    <property type="match status" value="1"/>
</dbReference>
<dbReference type="SMART" id="SM00239">
    <property type="entry name" value="C2"/>
    <property type="match status" value="1"/>
</dbReference>
<evidence type="ECO:0000256" key="2">
    <source>
        <dbReference type="ARBA" id="ARBA00022837"/>
    </source>
</evidence>
<evidence type="ECO:0000313" key="4">
    <source>
        <dbReference type="EMBL" id="KAF7726424.1"/>
    </source>
</evidence>
<evidence type="ECO:0000259" key="3">
    <source>
        <dbReference type="PROSITE" id="PS50004"/>
    </source>
</evidence>
<reference evidence="4" key="1">
    <citation type="submission" date="2020-01" db="EMBL/GenBank/DDBJ databases">
        <title>Genome Sequencing of Three Apophysomyces-Like Fungal Strains Confirms a Novel Fungal Genus in the Mucoromycota with divergent Burkholderia-like Endosymbiotic Bacteria.</title>
        <authorList>
            <person name="Stajich J.E."/>
            <person name="Macias A.M."/>
            <person name="Carter-House D."/>
            <person name="Lovett B."/>
            <person name="Kasson L.R."/>
            <person name="Berry K."/>
            <person name="Grigoriev I."/>
            <person name="Chang Y."/>
            <person name="Spatafora J."/>
            <person name="Kasson M.T."/>
        </authorList>
    </citation>
    <scope>NUCLEOTIDE SEQUENCE</scope>
    <source>
        <strain evidence="4">NRRL A-21654</strain>
    </source>
</reference>
<dbReference type="GO" id="GO:0016020">
    <property type="term" value="C:membrane"/>
    <property type="evidence" value="ECO:0007669"/>
    <property type="project" value="TreeGrafter"/>
</dbReference>
<dbReference type="OrthoDB" id="270970at2759"/>
<dbReference type="CDD" id="cd00030">
    <property type="entry name" value="C2"/>
    <property type="match status" value="1"/>
</dbReference>
<dbReference type="Gene3D" id="2.60.40.150">
    <property type="entry name" value="C2 domain"/>
    <property type="match status" value="1"/>
</dbReference>
<comment type="caution">
    <text evidence="4">The sequence shown here is derived from an EMBL/GenBank/DDBJ whole genome shotgun (WGS) entry which is preliminary data.</text>
</comment>
<evidence type="ECO:0000256" key="1">
    <source>
        <dbReference type="ARBA" id="ARBA00022723"/>
    </source>
</evidence>
<evidence type="ECO:0000313" key="5">
    <source>
        <dbReference type="Proteomes" id="UP000605846"/>
    </source>
</evidence>
<dbReference type="PANTHER" id="PTHR45911">
    <property type="entry name" value="C2 DOMAIN-CONTAINING PROTEIN"/>
    <property type="match status" value="1"/>
</dbReference>
<protein>
    <recommendedName>
        <fullName evidence="3">C2 domain-containing protein</fullName>
    </recommendedName>
</protein>
<proteinExistence type="predicted"/>
<accession>A0A8H7BN24</accession>
<feature type="domain" description="C2" evidence="3">
    <location>
        <begin position="1"/>
        <end position="85"/>
    </location>
</feature>
<dbReference type="PROSITE" id="PS50004">
    <property type="entry name" value="C2"/>
    <property type="match status" value="1"/>
</dbReference>
<gene>
    <name evidence="4" type="ORF">EC973_008758</name>
</gene>
<dbReference type="Proteomes" id="UP000605846">
    <property type="component" value="Unassembled WGS sequence"/>
</dbReference>
<dbReference type="InterPro" id="IPR035892">
    <property type="entry name" value="C2_domain_sf"/>
</dbReference>
<dbReference type="Pfam" id="PF00168">
    <property type="entry name" value="C2"/>
    <property type="match status" value="1"/>
</dbReference>
<dbReference type="PANTHER" id="PTHR45911:SF4">
    <property type="entry name" value="MULTIPLE C2 AND TRANSMEMBRANE DOMAIN-CONTAINING PROTEIN"/>
    <property type="match status" value="1"/>
</dbReference>
<dbReference type="InterPro" id="IPR000008">
    <property type="entry name" value="C2_dom"/>
</dbReference>
<dbReference type="AlphaFoldDB" id="A0A8H7BN24"/>
<dbReference type="GO" id="GO:0005509">
    <property type="term" value="F:calcium ion binding"/>
    <property type="evidence" value="ECO:0007669"/>
    <property type="project" value="TreeGrafter"/>
</dbReference>